<gene>
    <name evidence="1" type="ORF">vBEcoMRo121lw_00257</name>
</gene>
<evidence type="ECO:0000313" key="1">
    <source>
        <dbReference type="EMBL" id="AXA27781.1"/>
    </source>
</evidence>
<proteinExistence type="predicted"/>
<protein>
    <submittedName>
        <fullName evidence="1">Uncharacterized protein</fullName>
    </submittedName>
</protein>
<dbReference type="Proteomes" id="UP000294725">
    <property type="component" value="Segment"/>
</dbReference>
<dbReference type="EMBL" id="MH160766">
    <property type="protein sequence ID" value="AXA27781.1"/>
    <property type="molecule type" value="Genomic_DNA"/>
</dbReference>
<organism evidence="1 2">
    <name type="scientific">Escherichia phage vB_EcoM-Ro121lw</name>
    <dbReference type="NCBI Taxonomy" id="2178929"/>
    <lineage>
        <taxon>Viruses</taxon>
        <taxon>Duplodnaviria</taxon>
        <taxon>Heunggongvirae</taxon>
        <taxon>Uroviricota</taxon>
        <taxon>Caudoviricetes</taxon>
        <taxon>Stephanstirmvirinae</taxon>
        <taxon>Phapecoctavirus</taxon>
        <taxon>Phapecoctavirus ESCO13</taxon>
    </lineage>
</organism>
<sequence length="69" mass="7604">MSRAPVSPRHVIRITDPARKASDYFIFTFLYKYIAPSLPAINLPTSAPWYVSPAFTPWGGASSSVCKTV</sequence>
<name>A0A494RDC6_9CAUD</name>
<reference evidence="1 2" key="1">
    <citation type="submission" date="2018-04" db="EMBL/GenBank/DDBJ databases">
        <title>Genomic characterization of novel bacteriophages specific to non-O157 and O157 Shiga toxin-producing Escherichia coli (STEC) in non-fecal composts.</title>
        <authorList>
            <person name="Liao Y.-T."/>
            <person name="Sun X."/>
            <person name="Quintela I.A."/>
            <person name="Bridges D.F."/>
            <person name="Liu F."/>
            <person name="Zhang Y."/>
            <person name="Salvador A."/>
            <person name="Wu V.C.H."/>
        </authorList>
    </citation>
    <scope>NUCLEOTIDE SEQUENCE [LARGE SCALE GENOMIC DNA]</scope>
</reference>
<accession>A0A494RDC6</accession>
<evidence type="ECO:0000313" key="2">
    <source>
        <dbReference type="Proteomes" id="UP000294725"/>
    </source>
</evidence>